<dbReference type="EMBL" id="WEGH01000006">
    <property type="protein sequence ID" value="MQY09235.1"/>
    <property type="molecule type" value="Genomic_DNA"/>
</dbReference>
<gene>
    <name evidence="3" type="ORF">ACRB68_73500</name>
</gene>
<protein>
    <recommendedName>
        <fullName evidence="2">SecDF P1 head subdomain domain-containing protein</fullName>
    </recommendedName>
</protein>
<keyword evidence="4" id="KW-1185">Reference proteome</keyword>
<dbReference type="RefSeq" id="WP_153541012.1">
    <property type="nucleotide sequence ID" value="NZ_WEGH01000006.1"/>
</dbReference>
<dbReference type="OrthoDB" id="5189712at2"/>
<comment type="caution">
    <text evidence="3">The sequence shown here is derived from an EMBL/GenBank/DDBJ whole genome shotgun (WGS) entry which is preliminary data.</text>
</comment>
<feature type="transmembrane region" description="Helical" evidence="1">
    <location>
        <begin position="12"/>
        <end position="35"/>
    </location>
</feature>
<evidence type="ECO:0000313" key="3">
    <source>
        <dbReference type="EMBL" id="MQY09235.1"/>
    </source>
</evidence>
<keyword evidence="1" id="KW-0472">Membrane</keyword>
<evidence type="ECO:0000256" key="1">
    <source>
        <dbReference type="SAM" id="Phobius"/>
    </source>
</evidence>
<dbReference type="Proteomes" id="UP000487268">
    <property type="component" value="Unassembled WGS sequence"/>
</dbReference>
<evidence type="ECO:0000313" key="4">
    <source>
        <dbReference type="Proteomes" id="UP000487268"/>
    </source>
</evidence>
<name>A0A7K0C725_9ACTN</name>
<keyword evidence="1" id="KW-0812">Transmembrane</keyword>
<proteinExistence type="predicted"/>
<evidence type="ECO:0000259" key="2">
    <source>
        <dbReference type="Pfam" id="PF22599"/>
    </source>
</evidence>
<dbReference type="Gene3D" id="3.30.1360.200">
    <property type="match status" value="1"/>
</dbReference>
<keyword evidence="1" id="KW-1133">Transmembrane helix</keyword>
<dbReference type="Pfam" id="PF22599">
    <property type="entry name" value="SecDF_P1_head"/>
    <property type="match status" value="1"/>
</dbReference>
<dbReference type="InterPro" id="IPR054384">
    <property type="entry name" value="SecDF_P1_head"/>
</dbReference>
<dbReference type="AlphaFoldDB" id="A0A7K0C725"/>
<organism evidence="3 4">
    <name type="scientific">Actinomadura macrotermitis</name>
    <dbReference type="NCBI Taxonomy" id="2585200"/>
    <lineage>
        <taxon>Bacteria</taxon>
        <taxon>Bacillati</taxon>
        <taxon>Actinomycetota</taxon>
        <taxon>Actinomycetes</taxon>
        <taxon>Streptosporangiales</taxon>
        <taxon>Thermomonosporaceae</taxon>
        <taxon>Actinomadura</taxon>
    </lineage>
</organism>
<feature type="domain" description="SecDF P1 head subdomain" evidence="2">
    <location>
        <begin position="81"/>
        <end position="186"/>
    </location>
</feature>
<reference evidence="3 4" key="1">
    <citation type="submission" date="2019-10" db="EMBL/GenBank/DDBJ databases">
        <title>Actinomadura rubteroloni sp. nov. and Actinomadura macrotermitis sp. nov., isolated from the gut of fungus growing-termite Macrotermes natalensis.</title>
        <authorList>
            <person name="Benndorf R."/>
            <person name="Martin K."/>
            <person name="Kuefner M."/>
            <person name="De Beer W."/>
            <person name="Kaster A.-K."/>
            <person name="Vollmers J."/>
            <person name="Poulsen M."/>
            <person name="Beemelmanns C."/>
        </authorList>
    </citation>
    <scope>NUCLEOTIDE SEQUENCE [LARGE SCALE GENOMIC DNA]</scope>
    <source>
        <strain evidence="3 4">RB68</strain>
    </source>
</reference>
<accession>A0A7K0C725</accession>
<sequence length="193" mass="20114">MTPPPSGPPSGVRVFAVLLVVAAVFAVIIGATLYFTHEDKAAKGLGPVALRTPLRFQQVAEAAPPPCKPDALPAADAKTCYLLGTATMTVGQVEGIRAQGPDPKNGRTGWSVVVALHPADAPRFAALSEQAHREYQRSPSAPGAGLAIIGDGRVLSAPQMAGVITSGNFDISGPPEQFTREYVTDLVHRLTGR</sequence>